<evidence type="ECO:0000313" key="11">
    <source>
        <dbReference type="Proteomes" id="UP000236604"/>
    </source>
</evidence>
<dbReference type="GO" id="GO:0008324">
    <property type="term" value="F:monoatomic cation transmembrane transporter activity"/>
    <property type="evidence" value="ECO:0007669"/>
    <property type="project" value="InterPro"/>
</dbReference>
<keyword evidence="3" id="KW-0813">Transport</keyword>
<evidence type="ECO:0000256" key="1">
    <source>
        <dbReference type="ARBA" id="ARBA00004651"/>
    </source>
</evidence>
<keyword evidence="4" id="KW-1003">Cell membrane</keyword>
<feature type="transmembrane region" description="Helical" evidence="9">
    <location>
        <begin position="354"/>
        <end position="372"/>
    </location>
</feature>
<feature type="transmembrane region" description="Helical" evidence="9">
    <location>
        <begin position="243"/>
        <end position="270"/>
    </location>
</feature>
<keyword evidence="7" id="KW-0406">Ion transport</keyword>
<dbReference type="PANTHER" id="PTHR32024">
    <property type="entry name" value="TRK SYSTEM POTASSIUM UPTAKE PROTEIN TRKG-RELATED"/>
    <property type="match status" value="1"/>
</dbReference>
<feature type="transmembrane region" description="Helical" evidence="9">
    <location>
        <begin position="142"/>
        <end position="166"/>
    </location>
</feature>
<feature type="transmembrane region" description="Helical" evidence="9">
    <location>
        <begin position="21"/>
        <end position="40"/>
    </location>
</feature>
<comment type="similarity">
    <text evidence="2">Belongs to the TrkH potassium transport family.</text>
</comment>
<dbReference type="InterPro" id="IPR003445">
    <property type="entry name" value="Cat_transpt"/>
</dbReference>
<comment type="caution">
    <text evidence="10">The sequence shown here is derived from an EMBL/GenBank/DDBJ whole genome shotgun (WGS) entry which is preliminary data.</text>
</comment>
<evidence type="ECO:0000256" key="9">
    <source>
        <dbReference type="SAM" id="Phobius"/>
    </source>
</evidence>
<dbReference type="GO" id="GO:0005886">
    <property type="term" value="C:plasma membrane"/>
    <property type="evidence" value="ECO:0007669"/>
    <property type="project" value="UniProtKB-SubCell"/>
</dbReference>
<accession>A0A2K1PAW6</accession>
<evidence type="ECO:0000256" key="3">
    <source>
        <dbReference type="ARBA" id="ARBA00022448"/>
    </source>
</evidence>
<dbReference type="GO" id="GO:0030001">
    <property type="term" value="P:metal ion transport"/>
    <property type="evidence" value="ECO:0007669"/>
    <property type="project" value="UniProtKB-ARBA"/>
</dbReference>
<evidence type="ECO:0000256" key="7">
    <source>
        <dbReference type="ARBA" id="ARBA00023065"/>
    </source>
</evidence>
<evidence type="ECO:0000313" key="10">
    <source>
        <dbReference type="EMBL" id="PNR99930.1"/>
    </source>
</evidence>
<evidence type="ECO:0000256" key="5">
    <source>
        <dbReference type="ARBA" id="ARBA00022692"/>
    </source>
</evidence>
<dbReference type="Pfam" id="PF02386">
    <property type="entry name" value="TrkH"/>
    <property type="match status" value="1"/>
</dbReference>
<feature type="transmembrane region" description="Helical" evidence="9">
    <location>
        <begin position="487"/>
        <end position="507"/>
    </location>
</feature>
<evidence type="ECO:0000256" key="2">
    <source>
        <dbReference type="ARBA" id="ARBA00009137"/>
    </source>
</evidence>
<dbReference type="Proteomes" id="UP000236604">
    <property type="component" value="Unassembled WGS sequence"/>
</dbReference>
<name>A0A2K1PAW6_9BACT</name>
<keyword evidence="11" id="KW-1185">Reference proteome</keyword>
<comment type="subcellular location">
    <subcellularLocation>
        <location evidence="1">Cell membrane</location>
        <topology evidence="1">Multi-pass membrane protein</topology>
    </subcellularLocation>
</comment>
<gene>
    <name evidence="10" type="ORF">X927_04565</name>
</gene>
<dbReference type="AlphaFoldDB" id="A0A2K1PAW6"/>
<keyword evidence="5 9" id="KW-0812">Transmembrane</keyword>
<organism evidence="10 11">
    <name type="scientific">Petrotoga mexicana DSM 14811</name>
    <dbReference type="NCBI Taxonomy" id="1122954"/>
    <lineage>
        <taxon>Bacteria</taxon>
        <taxon>Thermotogati</taxon>
        <taxon>Thermotogota</taxon>
        <taxon>Thermotogae</taxon>
        <taxon>Petrotogales</taxon>
        <taxon>Petrotogaceae</taxon>
        <taxon>Petrotoga</taxon>
    </lineage>
</organism>
<feature type="transmembrane region" description="Helical" evidence="9">
    <location>
        <begin position="186"/>
        <end position="205"/>
    </location>
</feature>
<proteinExistence type="inferred from homology"/>
<evidence type="ECO:0000256" key="8">
    <source>
        <dbReference type="ARBA" id="ARBA00023136"/>
    </source>
</evidence>
<feature type="transmembrane region" description="Helical" evidence="9">
    <location>
        <begin position="79"/>
        <end position="101"/>
    </location>
</feature>
<evidence type="ECO:0000256" key="4">
    <source>
        <dbReference type="ARBA" id="ARBA00022475"/>
    </source>
</evidence>
<feature type="transmembrane region" description="Helical" evidence="9">
    <location>
        <begin position="305"/>
        <end position="326"/>
    </location>
</feature>
<keyword evidence="6 9" id="KW-1133">Transmembrane helix</keyword>
<dbReference type="PANTHER" id="PTHR32024:SF2">
    <property type="entry name" value="TRK SYSTEM POTASSIUM UPTAKE PROTEIN TRKG-RELATED"/>
    <property type="match status" value="1"/>
</dbReference>
<reference evidence="10 11" key="1">
    <citation type="submission" date="2013-12" db="EMBL/GenBank/DDBJ databases">
        <title>Comparative genomics of Petrotoga isolates.</title>
        <authorList>
            <person name="Nesbo C.L."/>
            <person name="Charchuk R."/>
            <person name="Chow K."/>
        </authorList>
    </citation>
    <scope>NUCLEOTIDE SEQUENCE [LARGE SCALE GENOMIC DNA]</scope>
    <source>
        <strain evidence="10 11">DSM 14811</strain>
    </source>
</reference>
<feature type="transmembrane region" description="Helical" evidence="9">
    <location>
        <begin position="46"/>
        <end position="67"/>
    </location>
</feature>
<dbReference type="EMBL" id="AZRN01000013">
    <property type="protein sequence ID" value="PNR99930.1"/>
    <property type="molecule type" value="Genomic_DNA"/>
</dbReference>
<feature type="transmembrane region" description="Helical" evidence="9">
    <location>
        <begin position="426"/>
        <end position="450"/>
    </location>
</feature>
<dbReference type="RefSeq" id="WP_103076886.1">
    <property type="nucleotide sequence ID" value="NZ_AZRN01000013.1"/>
</dbReference>
<protein>
    <submittedName>
        <fullName evidence="10">Cation transporter</fullName>
    </submittedName>
</protein>
<evidence type="ECO:0000256" key="6">
    <source>
        <dbReference type="ARBA" id="ARBA00022989"/>
    </source>
</evidence>
<sequence>MPSYKYFLKLRYKTIFRNTGNIIIGLSVLIFIVGSTALIYDSFKNFLPFLITGILSFLTGEIFRCIGRGEKRKELNTQDAVVTVFFVWTVAIFLSSFPFVFSGELNFSQAVFESTSGWTTTGLTMFSDVEVLPRSILIWRSVMQFIGGAGFAIITVIIAGTMGVGIYQAEGRSDNLVPNLRESARIILRIYLSWAVIGVLLLMFVGKLSFFDAFNHTLTGLATGGFSTKNFSIGSFGSLKVEIIIMLLMIMGGTGFGVHYAGILMIRNFIRNRRDYRSKKISLLELREKIKSEPFLKNPEIKTMFIILVISFLLLFAFTTVEMYGVGDGLVHSAFQSISALTGTGFSTVAFSHWNYFGLLIVTILMILGGMMDSTSGGLKLFRVYIAFKLIINQIKEFFKPSGTTFYIEVYKGVSRKKIDLNSIKNVLVVFTMYFITYFIGVFILLAYGYPLHNALFEYASTLSAVGLSTGITSSQAPVGVIWTQTLGMYLGRLEFFVIINAVIKLFKDLKDII</sequence>
<keyword evidence="8 9" id="KW-0472">Membrane</keyword>